<gene>
    <name evidence="4" type="ORF">AL504_13980</name>
</gene>
<dbReference type="SUPFAM" id="SSF56796">
    <property type="entry name" value="Dehydroquinate synthase-like"/>
    <property type="match status" value="1"/>
</dbReference>
<dbReference type="InterPro" id="IPR001670">
    <property type="entry name" value="ADH_Fe/GldA"/>
</dbReference>
<dbReference type="Gene3D" id="3.40.50.1970">
    <property type="match status" value="1"/>
</dbReference>
<dbReference type="Gene3D" id="1.20.1090.10">
    <property type="entry name" value="Dehydroquinate synthase-like - alpha domain"/>
    <property type="match status" value="1"/>
</dbReference>
<dbReference type="EMBL" id="CP014060">
    <property type="protein sequence ID" value="AMG37024.1"/>
    <property type="molecule type" value="Genomic_DNA"/>
</dbReference>
<reference evidence="5" key="1">
    <citation type="submission" date="2015-12" db="EMBL/GenBank/DDBJ databases">
        <title>FDA dAtabase for Regulatory Grade micrObial Sequences (FDA-ARGOS): Supporting development and validation of Infectious Disease Dx tests.</title>
        <authorList>
            <person name="Case J."/>
            <person name="Tallon L."/>
            <person name="Sadzewicz L."/>
            <person name="Sengamalay N."/>
            <person name="Ott S."/>
            <person name="Godinez A."/>
            <person name="Nagaraj S."/>
            <person name="Nadendla S."/>
            <person name="Sichtig H."/>
        </authorList>
    </citation>
    <scope>NUCLEOTIDE SEQUENCE [LARGE SCALE GENOMIC DNA]</scope>
    <source>
        <strain evidence="5">FDAARGOS_147</strain>
    </source>
</reference>
<evidence type="ECO:0000313" key="4">
    <source>
        <dbReference type="EMBL" id="AMG37024.1"/>
    </source>
</evidence>
<dbReference type="Pfam" id="PF25137">
    <property type="entry name" value="ADH_Fe_C"/>
    <property type="match status" value="1"/>
</dbReference>
<protein>
    <submittedName>
        <fullName evidence="4">Iron-containing alcohol dehydrogenase</fullName>
    </submittedName>
</protein>
<accession>A0A0X8NZD4</accession>
<dbReference type="Proteomes" id="UP000060602">
    <property type="component" value="Chromosome"/>
</dbReference>
<proteinExistence type="predicted"/>
<feature type="domain" description="Fe-containing alcohol dehydrogenase-like C-terminal" evidence="3">
    <location>
        <begin position="209"/>
        <end position="395"/>
    </location>
</feature>
<keyword evidence="1" id="KW-0560">Oxidoreductase</keyword>
<dbReference type="CDD" id="cd08551">
    <property type="entry name" value="Fe-ADH"/>
    <property type="match status" value="1"/>
</dbReference>
<evidence type="ECO:0000313" key="5">
    <source>
        <dbReference type="Proteomes" id="UP000060602"/>
    </source>
</evidence>
<dbReference type="PANTHER" id="PTHR11496:SF83">
    <property type="entry name" value="HYDROXYACID-OXOACID TRANSHYDROGENASE, MITOCHONDRIAL"/>
    <property type="match status" value="1"/>
</dbReference>
<evidence type="ECO:0000259" key="3">
    <source>
        <dbReference type="Pfam" id="PF25137"/>
    </source>
</evidence>
<dbReference type="InterPro" id="IPR039697">
    <property type="entry name" value="Alcohol_dehydrogenase_Fe"/>
</dbReference>
<evidence type="ECO:0000259" key="2">
    <source>
        <dbReference type="Pfam" id="PF00465"/>
    </source>
</evidence>
<dbReference type="GO" id="GO:0046872">
    <property type="term" value="F:metal ion binding"/>
    <property type="evidence" value="ECO:0007669"/>
    <property type="project" value="InterPro"/>
</dbReference>
<name>A0A0X8NZD4_ALCXX</name>
<organism evidence="4 5">
    <name type="scientific">Alcaligenes xylosoxydans xylosoxydans</name>
    <name type="common">Achromobacter xylosoxidans</name>
    <dbReference type="NCBI Taxonomy" id="85698"/>
    <lineage>
        <taxon>Bacteria</taxon>
        <taxon>Pseudomonadati</taxon>
        <taxon>Pseudomonadota</taxon>
        <taxon>Betaproteobacteria</taxon>
        <taxon>Burkholderiales</taxon>
        <taxon>Alcaligenaceae</taxon>
        <taxon>Achromobacter</taxon>
    </lineage>
</organism>
<evidence type="ECO:0000256" key="1">
    <source>
        <dbReference type="ARBA" id="ARBA00023002"/>
    </source>
</evidence>
<dbReference type="InterPro" id="IPR056798">
    <property type="entry name" value="ADH_Fe_C"/>
</dbReference>
<sequence length="395" mass="41747">MSQDRPPAAAASAAAFDYHLFGTHVCFGDGVSALILKELDALGCFRPAILAQDTMARSAAFEALSACWNGLDHLRLPAVPRHSSVDVVETMAEKVRAFGADSLIAIGGGSVADTAKALALLLAEGGRLADHVTTFEPPSAVRIPRRVRPQLPIIGIPTTASGAEATSSFGVRREDGHKLMFWNRRVAAATLLIDPRLSADQPVALLRDSAMNGIAHALEALYSRGRSPVSDCIAVQAIRLFDAALDGDSLAGQDARGAILQAAHLAGLALSMARSCLHHAICHVVASRQRLSHGAVNSAILPHALAFNEAVAADALRPALDAVNQRARRPHATLSAWVRDIQRRHAMPARLSELGVAADALMPLARDVMTERGLALNPRPVVDATEVLAILRAAF</sequence>
<dbReference type="RefSeq" id="WP_061072353.1">
    <property type="nucleotide sequence ID" value="NZ_CP014060.2"/>
</dbReference>
<dbReference type="AlphaFoldDB" id="A0A0X8NZD4"/>
<dbReference type="PANTHER" id="PTHR11496">
    <property type="entry name" value="ALCOHOL DEHYDROGENASE"/>
    <property type="match status" value="1"/>
</dbReference>
<dbReference type="GO" id="GO:0004022">
    <property type="term" value="F:alcohol dehydrogenase (NAD+) activity"/>
    <property type="evidence" value="ECO:0007669"/>
    <property type="project" value="TreeGrafter"/>
</dbReference>
<feature type="domain" description="Alcohol dehydrogenase iron-type/glycerol dehydrogenase GldA" evidence="2">
    <location>
        <begin position="23"/>
        <end position="195"/>
    </location>
</feature>
<dbReference type="Pfam" id="PF00465">
    <property type="entry name" value="Fe-ADH"/>
    <property type="match status" value="1"/>
</dbReference>